<evidence type="ECO:0000259" key="2">
    <source>
        <dbReference type="Pfam" id="PF21666"/>
    </source>
</evidence>
<sequence length="586" mass="66843">MSHQEASAAPSLVPAAKSVDELIRELYKPGAIYTSSTCSYNTLSEKRIRKLSGAIRAKDNWMTKMKDAEIRARWTAEAKTQESELTDKELDYVFDELEYYALLQDPDNGIRLSPVDQVWISDSLIDEQTEKEVKRYAAILENVPERLKDWHPNSGNQVLNLVHPSLFPLIYSRSMLLDKPISSPKAALDLKAFGSCPGSLSGWRDAVRKHFQPSDSDKPEPTYYVPQKNNRNSSYYIEGFTSEKFCWLPTEFNVDESGHTEIKSYINNLHPVKHAVFYPTIAKVFEKFVPLLEQVVTDLAHPRNNRLCPDVYDWYVSDEPEPESAGESDFEEKYEEWMGNRRFVHPQPEPFEAPNRPTKAYSLRGRRLQAIFKMSSIELTPENPEYKGGSWHVEAMANERIIATGIYYYDVENITDSSLAFREHVGYNIIYEQDDHQGVALAYGLVDNSEALLIQEVGQVETKKGRCIVFPNIYQHRVSSFKLADPTKPGYRKIFAFFFIDPATKVPSTEVVPPQQQDWWTEQLENVNPIGSLPSLVKNCIYNNVSFPIGLSEAKQIRLSLMDERSSSNGAANSDLFAANFSLCEH</sequence>
<proteinExistence type="predicted"/>
<evidence type="ECO:0000313" key="3">
    <source>
        <dbReference type="EMBL" id="KAJ2679128.1"/>
    </source>
</evidence>
<dbReference type="InterPro" id="IPR049192">
    <property type="entry name" value="DUF4246_C"/>
</dbReference>
<dbReference type="InterPro" id="IPR049207">
    <property type="entry name" value="DUF4246_N"/>
</dbReference>
<dbReference type="InterPro" id="IPR025340">
    <property type="entry name" value="DUF4246"/>
</dbReference>
<feature type="domain" description="DUF4246" evidence="2">
    <location>
        <begin position="36"/>
        <end position="77"/>
    </location>
</feature>
<gene>
    <name evidence="3" type="ORF">GGI25_001696</name>
</gene>
<dbReference type="EMBL" id="JANBTW010000014">
    <property type="protein sequence ID" value="KAJ2679128.1"/>
    <property type="molecule type" value="Genomic_DNA"/>
</dbReference>
<evidence type="ECO:0000313" key="4">
    <source>
        <dbReference type="Proteomes" id="UP001151518"/>
    </source>
</evidence>
<reference evidence="3" key="1">
    <citation type="submission" date="2022-07" db="EMBL/GenBank/DDBJ databases">
        <title>Phylogenomic reconstructions and comparative analyses of Kickxellomycotina fungi.</title>
        <authorList>
            <person name="Reynolds N.K."/>
            <person name="Stajich J.E."/>
            <person name="Barry K."/>
            <person name="Grigoriev I.V."/>
            <person name="Crous P."/>
            <person name="Smith M.E."/>
        </authorList>
    </citation>
    <scope>NUCLEOTIDE SEQUENCE</scope>
    <source>
        <strain evidence="3">NRRL 3115</strain>
    </source>
</reference>
<protein>
    <submittedName>
        <fullName evidence="3">Uncharacterized protein</fullName>
    </submittedName>
</protein>
<feature type="domain" description="DUF4246" evidence="1">
    <location>
        <begin position="88"/>
        <end position="522"/>
    </location>
</feature>
<organism evidence="3 4">
    <name type="scientific">Coemansia spiralis</name>
    <dbReference type="NCBI Taxonomy" id="417178"/>
    <lineage>
        <taxon>Eukaryota</taxon>
        <taxon>Fungi</taxon>
        <taxon>Fungi incertae sedis</taxon>
        <taxon>Zoopagomycota</taxon>
        <taxon>Kickxellomycotina</taxon>
        <taxon>Kickxellomycetes</taxon>
        <taxon>Kickxellales</taxon>
        <taxon>Kickxellaceae</taxon>
        <taxon>Coemansia</taxon>
    </lineage>
</organism>
<dbReference type="OrthoDB" id="415532at2759"/>
<evidence type="ECO:0000259" key="1">
    <source>
        <dbReference type="Pfam" id="PF14033"/>
    </source>
</evidence>
<dbReference type="Pfam" id="PF14033">
    <property type="entry name" value="DUF4246"/>
    <property type="match status" value="1"/>
</dbReference>
<dbReference type="PANTHER" id="PTHR33119">
    <property type="entry name" value="IFI3P"/>
    <property type="match status" value="1"/>
</dbReference>
<dbReference type="AlphaFoldDB" id="A0A9W8KY44"/>
<name>A0A9W8KY44_9FUNG</name>
<accession>A0A9W8KY44</accession>
<dbReference type="Proteomes" id="UP001151518">
    <property type="component" value="Unassembled WGS sequence"/>
</dbReference>
<dbReference type="PANTHER" id="PTHR33119:SF1">
    <property type="entry name" value="FE2OG DIOXYGENASE DOMAIN-CONTAINING PROTEIN"/>
    <property type="match status" value="1"/>
</dbReference>
<comment type="caution">
    <text evidence="3">The sequence shown here is derived from an EMBL/GenBank/DDBJ whole genome shotgun (WGS) entry which is preliminary data.</text>
</comment>
<dbReference type="Pfam" id="PF21666">
    <property type="entry name" value="DUF4246_N"/>
    <property type="match status" value="1"/>
</dbReference>